<dbReference type="Proteomes" id="UP000626109">
    <property type="component" value="Unassembled WGS sequence"/>
</dbReference>
<comment type="caution">
    <text evidence="1">The sequence shown here is derived from an EMBL/GenBank/DDBJ whole genome shotgun (WGS) entry which is preliminary data.</text>
</comment>
<evidence type="ECO:0000313" key="1">
    <source>
        <dbReference type="EMBL" id="CAE8725198.1"/>
    </source>
</evidence>
<proteinExistence type="predicted"/>
<reference evidence="1" key="1">
    <citation type="submission" date="2021-02" db="EMBL/GenBank/DDBJ databases">
        <authorList>
            <person name="Dougan E. K."/>
            <person name="Rhodes N."/>
            <person name="Thang M."/>
            <person name="Chan C."/>
        </authorList>
    </citation>
    <scope>NUCLEOTIDE SEQUENCE</scope>
</reference>
<protein>
    <submittedName>
        <fullName evidence="1">Uncharacterized protein</fullName>
    </submittedName>
</protein>
<name>A0A813LDV1_POLGL</name>
<evidence type="ECO:0000313" key="2">
    <source>
        <dbReference type="Proteomes" id="UP000626109"/>
    </source>
</evidence>
<accession>A0A813LDV1</accession>
<gene>
    <name evidence="1" type="ORF">PGLA2088_LOCUS44024</name>
</gene>
<organism evidence="1 2">
    <name type="scientific">Polarella glacialis</name>
    <name type="common">Dinoflagellate</name>
    <dbReference type="NCBI Taxonomy" id="89957"/>
    <lineage>
        <taxon>Eukaryota</taxon>
        <taxon>Sar</taxon>
        <taxon>Alveolata</taxon>
        <taxon>Dinophyceae</taxon>
        <taxon>Suessiales</taxon>
        <taxon>Suessiaceae</taxon>
        <taxon>Polarella</taxon>
    </lineage>
</organism>
<dbReference type="EMBL" id="CAJNNW010035012">
    <property type="protein sequence ID" value="CAE8725198.1"/>
    <property type="molecule type" value="Genomic_DNA"/>
</dbReference>
<sequence length="110" mass="11996">MERPVFRQLVSPRLSLELLPAGVLVYVRSPGVQQPQVRCRAATRAATALRKTSRHKAVRGQADSDAQTSLLMPSVKAVDYDDDVPTWTLSCSKVAALQHEGHPAIKAPKP</sequence>
<dbReference type="AlphaFoldDB" id="A0A813LDV1"/>